<gene>
    <name evidence="3" type="ORF">SAMN02745110_01703</name>
</gene>
<evidence type="ECO:0000256" key="2">
    <source>
        <dbReference type="SAM" id="Phobius"/>
    </source>
</evidence>
<sequence length="476" mass="52412">MFCVKCGNKLRDDEIICERCGFDNRDYMPHLNNNSKQTSGAYGDGDEISPDDEETINLRASDMPANMKSYDETQMITSADAPVKQSDKQIDKEDNSDKDSKDKAKESDSDTGDLIRNAVANMNKNSADKEVGESETDSSDAATEVKDTVEAVESNDISTGVAVNASNIVNNANSSNGIGNTGSINNSNTVSSFGNSGRTSKPGFVMDDKKKILIGAAATILVLIIVIALTSGSSDDNKREKELVANITSEMMKSEASSESSATTEAKITETSTSAIPKDKIEVIEIKHIEPAEATLTKAGRIECWFDRTNKIYYTNEERTEVIKKEDTFIYPFDPSKKGLQKYSEDGKLYFAKNGVKHKKYYGFARYKSNWYYVFAGAVDYDKNGLVKAPIDGKEAYWYVEKGKLAKKTTVAQNKNGWWLVKKGKVVFEDGVAKNSDGVWYCKAGKVAFDFTGTVEVDGKTYDVEKGKVISGYEEE</sequence>
<dbReference type="InterPro" id="IPR048713">
    <property type="entry name" value="Choline_bind_rpt"/>
</dbReference>
<feature type="region of interest" description="Disordered" evidence="1">
    <location>
        <begin position="252"/>
        <end position="271"/>
    </location>
</feature>
<reference evidence="3 4" key="1">
    <citation type="submission" date="2017-02" db="EMBL/GenBank/DDBJ databases">
        <authorList>
            <person name="Peterson S.W."/>
        </authorList>
    </citation>
    <scope>NUCLEOTIDE SEQUENCE [LARGE SCALE GENOMIC DNA]</scope>
    <source>
        <strain evidence="3 4">ATCC 17233</strain>
    </source>
</reference>
<feature type="region of interest" description="Disordered" evidence="1">
    <location>
        <begin position="27"/>
        <end position="52"/>
    </location>
</feature>
<dbReference type="EMBL" id="FUXA01000010">
    <property type="protein sequence ID" value="SJZ82777.1"/>
    <property type="molecule type" value="Genomic_DNA"/>
</dbReference>
<organism evidence="3 4">
    <name type="scientific">Eubacterium ruminantium</name>
    <dbReference type="NCBI Taxonomy" id="42322"/>
    <lineage>
        <taxon>Bacteria</taxon>
        <taxon>Bacillati</taxon>
        <taxon>Bacillota</taxon>
        <taxon>Clostridia</taxon>
        <taxon>Eubacteriales</taxon>
        <taxon>Eubacteriaceae</taxon>
        <taxon>Eubacterium</taxon>
    </lineage>
</organism>
<dbReference type="RefSeq" id="WP_078787535.1">
    <property type="nucleotide sequence ID" value="NZ_FMTO01000009.1"/>
</dbReference>
<dbReference type="AlphaFoldDB" id="A0A1T4NUH6"/>
<feature type="region of interest" description="Disordered" evidence="1">
    <location>
        <begin position="176"/>
        <end position="201"/>
    </location>
</feature>
<feature type="transmembrane region" description="Helical" evidence="2">
    <location>
        <begin position="212"/>
        <end position="232"/>
    </location>
</feature>
<keyword evidence="2" id="KW-0812">Transmembrane</keyword>
<accession>A0A1T4NUH6</accession>
<dbReference type="Pfam" id="PF21540">
    <property type="entry name" value="Choline_bind_4"/>
    <property type="match status" value="3"/>
</dbReference>
<evidence type="ECO:0000313" key="4">
    <source>
        <dbReference type="Proteomes" id="UP000189857"/>
    </source>
</evidence>
<evidence type="ECO:0000256" key="1">
    <source>
        <dbReference type="SAM" id="MobiDB-lite"/>
    </source>
</evidence>
<feature type="region of interest" description="Disordered" evidence="1">
    <location>
        <begin position="78"/>
        <end position="144"/>
    </location>
</feature>
<name>A0A1T4NUH6_9FIRM</name>
<feature type="compositionally biased region" description="Low complexity" evidence="1">
    <location>
        <begin position="176"/>
        <end position="192"/>
    </location>
</feature>
<protein>
    <submittedName>
        <fullName evidence="3">Uncharacterized protein</fullName>
    </submittedName>
</protein>
<dbReference type="Proteomes" id="UP000189857">
    <property type="component" value="Unassembled WGS sequence"/>
</dbReference>
<keyword evidence="2" id="KW-0472">Membrane</keyword>
<keyword evidence="4" id="KW-1185">Reference proteome</keyword>
<feature type="compositionally biased region" description="Polar residues" evidence="1">
    <location>
        <begin position="31"/>
        <end position="40"/>
    </location>
</feature>
<dbReference type="OrthoDB" id="1814199at2"/>
<proteinExistence type="predicted"/>
<evidence type="ECO:0000313" key="3">
    <source>
        <dbReference type="EMBL" id="SJZ82777.1"/>
    </source>
</evidence>
<feature type="compositionally biased region" description="Basic and acidic residues" evidence="1">
    <location>
        <begin position="85"/>
        <end position="108"/>
    </location>
</feature>
<keyword evidence="2" id="KW-1133">Transmembrane helix</keyword>